<dbReference type="EMBL" id="ACPB03001190">
    <property type="status" value="NOT_ANNOTATED_CDS"/>
    <property type="molecule type" value="Genomic_DNA"/>
</dbReference>
<evidence type="ECO:0000313" key="3">
    <source>
        <dbReference type="Proteomes" id="UP000015103"/>
    </source>
</evidence>
<feature type="region of interest" description="Disordered" evidence="1">
    <location>
        <begin position="1"/>
        <end position="27"/>
    </location>
</feature>
<name>T1HYG0_RHOPR</name>
<dbReference type="EnsemblMetazoa" id="RPRC009080-RA">
    <property type="protein sequence ID" value="RPRC009080-PA"/>
    <property type="gene ID" value="RPRC009080"/>
</dbReference>
<dbReference type="InParanoid" id="T1HYG0"/>
<protein>
    <submittedName>
        <fullName evidence="2">Uncharacterized protein</fullName>
    </submittedName>
</protein>
<organism evidence="2 3">
    <name type="scientific">Rhodnius prolixus</name>
    <name type="common">Triatomid bug</name>
    <dbReference type="NCBI Taxonomy" id="13249"/>
    <lineage>
        <taxon>Eukaryota</taxon>
        <taxon>Metazoa</taxon>
        <taxon>Ecdysozoa</taxon>
        <taxon>Arthropoda</taxon>
        <taxon>Hexapoda</taxon>
        <taxon>Insecta</taxon>
        <taxon>Pterygota</taxon>
        <taxon>Neoptera</taxon>
        <taxon>Paraneoptera</taxon>
        <taxon>Hemiptera</taxon>
        <taxon>Heteroptera</taxon>
        <taxon>Panheteroptera</taxon>
        <taxon>Cimicomorpha</taxon>
        <taxon>Reduviidae</taxon>
        <taxon>Triatominae</taxon>
        <taxon>Rhodnius</taxon>
    </lineage>
</organism>
<dbReference type="VEuPathDB" id="VectorBase:RPRC009080"/>
<sequence length="92" mass="10634">MGPERLPKVVMDSEVDGRRKRGRPKSGWRHQVKDMMAGYCLTEEQAEDRVAWKKNLKKKIVDLNFKVHNTYTLAVIMDVVINIYADMLVSKG</sequence>
<keyword evidence="3" id="KW-1185">Reference proteome</keyword>
<reference evidence="2" key="1">
    <citation type="submission" date="2015-05" db="UniProtKB">
        <authorList>
            <consortium name="EnsemblMetazoa"/>
        </authorList>
    </citation>
    <scope>IDENTIFICATION</scope>
</reference>
<feature type="compositionally biased region" description="Basic residues" evidence="1">
    <location>
        <begin position="18"/>
        <end position="27"/>
    </location>
</feature>
<dbReference type="AlphaFoldDB" id="T1HYG0"/>
<dbReference type="HOGENOM" id="CLU_2416015_0_0_1"/>
<dbReference type="Proteomes" id="UP000015103">
    <property type="component" value="Unassembled WGS sequence"/>
</dbReference>
<evidence type="ECO:0000313" key="2">
    <source>
        <dbReference type="EnsemblMetazoa" id="RPRC009080-PA"/>
    </source>
</evidence>
<evidence type="ECO:0000256" key="1">
    <source>
        <dbReference type="SAM" id="MobiDB-lite"/>
    </source>
</evidence>
<accession>T1HYG0</accession>
<proteinExistence type="predicted"/>